<dbReference type="RefSeq" id="WP_207112603.1">
    <property type="nucleotide sequence ID" value="NZ_JAFLWD010000020.1"/>
</dbReference>
<evidence type="ECO:0000256" key="1">
    <source>
        <dbReference type="ARBA" id="ARBA00006539"/>
    </source>
</evidence>
<proteinExistence type="inferred from homology"/>
<organism evidence="2 3">
    <name type="scientific">Candidatus Enterococcus ikei</name>
    <dbReference type="NCBI Taxonomy" id="2815326"/>
    <lineage>
        <taxon>Bacteria</taxon>
        <taxon>Bacillati</taxon>
        <taxon>Bacillota</taxon>
        <taxon>Bacilli</taxon>
        <taxon>Lactobacillales</taxon>
        <taxon>Enterococcaceae</taxon>
        <taxon>Enterococcus</taxon>
    </lineage>
</organism>
<gene>
    <name evidence="2" type="ORF">JZO69_09285</name>
</gene>
<comment type="caution">
    <text evidence="2">The sequence shown here is derived from an EMBL/GenBank/DDBJ whole genome shotgun (WGS) entry which is preliminary data.</text>
</comment>
<protein>
    <submittedName>
        <fullName evidence="2">ISLre2 family transposase</fullName>
    </submittedName>
</protein>
<sequence length="482" mass="56130">MEQQAGIMIEAYVIEKIDKILHTKDKNMFQKERQLLELMYHLFATLLRMWISAYDRKQSAVMRSEGYTEVKEVERTVTFLFGTITFSRKRWIKGKETIYPVDCILGVDRYSRYSNGITVTLARMAKFSTYRAVAEITGLLAPLNISKDTVKVSVHKVGESIKRFEMYELENAYLSEGTKEVEKLVIEADGIMVKSRFSEGGKEMLHVLVHEGKKSPERGAGLVEPREFIGENKGEVKRLAQAYIYKTYRLKNTIVISNSDNGPGVKENFFKEFAVGAKQHFHVLDEYHWNKKIMDRMSFCDELMPKMRSAVYQHSTKGRNVILDTMESIAVNDQHLENTEKLRRYLRRNWKYLQPLNWRLKELGVSFKKSDLALGAIESNHKKITYREKKRGMYWGAGAEHLAKIIIGDKQGILEQAYEHVWQRIIKKKEEQSTDYLLVSDEAEKKAIKTKYAGKTHKVALDRDSERERQELARLFSYGYPQ</sequence>
<dbReference type="Pfam" id="PF06782">
    <property type="entry name" value="UPF0236"/>
    <property type="match status" value="1"/>
</dbReference>
<keyword evidence="3" id="KW-1185">Reference proteome</keyword>
<dbReference type="InterPro" id="IPR009620">
    <property type="entry name" value="UPF0236"/>
</dbReference>
<accession>A0ABS3GZ59</accession>
<evidence type="ECO:0000313" key="3">
    <source>
        <dbReference type="Proteomes" id="UP000664632"/>
    </source>
</evidence>
<name>A0ABS3GZ59_9ENTE</name>
<dbReference type="NCBIfam" id="NF033529">
    <property type="entry name" value="transpos_ISLre2"/>
    <property type="match status" value="1"/>
</dbReference>
<dbReference type="EMBL" id="JAFLWD010000020">
    <property type="protein sequence ID" value="MBO0440553.1"/>
    <property type="molecule type" value="Genomic_DNA"/>
</dbReference>
<dbReference type="Proteomes" id="UP000664632">
    <property type="component" value="Unassembled WGS sequence"/>
</dbReference>
<reference evidence="2 3" key="1">
    <citation type="submission" date="2021-03" db="EMBL/GenBank/DDBJ databases">
        <title>Enterococcal diversity collection.</title>
        <authorList>
            <person name="Gilmore M.S."/>
            <person name="Schwartzman J."/>
            <person name="Van Tyne D."/>
            <person name="Martin M."/>
            <person name="Earl A.M."/>
            <person name="Manson A.L."/>
            <person name="Straub T."/>
            <person name="Salamzade R."/>
            <person name="Saavedra J."/>
            <person name="Lebreton F."/>
            <person name="Prichula J."/>
            <person name="Schaufler K."/>
            <person name="Gaca A."/>
            <person name="Sgardioli B."/>
            <person name="Wagenaar J."/>
            <person name="Strong T."/>
        </authorList>
    </citation>
    <scope>NUCLEOTIDE SEQUENCE [LARGE SCALE GENOMIC DNA]</scope>
    <source>
        <strain evidence="2 3">DIV0869a</strain>
    </source>
</reference>
<comment type="similarity">
    <text evidence="1">Belongs to the UPF0236 family.</text>
</comment>
<evidence type="ECO:0000313" key="2">
    <source>
        <dbReference type="EMBL" id="MBO0440553.1"/>
    </source>
</evidence>